<keyword evidence="2" id="KW-1185">Reference proteome</keyword>
<dbReference type="RefSeq" id="WP_073025824.1">
    <property type="nucleotide sequence ID" value="NZ_FQZS01000010.1"/>
</dbReference>
<dbReference type="InterPro" id="IPR021328">
    <property type="entry name" value="CotB-like"/>
</dbReference>
<evidence type="ECO:0008006" key="3">
    <source>
        <dbReference type="Google" id="ProtNLM"/>
    </source>
</evidence>
<dbReference type="Gene3D" id="1.20.1260.120">
    <property type="entry name" value="Protein of unknown function DUF2935"/>
    <property type="match status" value="2"/>
</dbReference>
<sequence length="297" mass="34618">MLSRADFIKISLEINLFFQRIMKEHLFFIETNLQPVQTTYIKKADDLKKAFEQLLRQTVTYSHGITPENMLKYNEFVTPYTLKAEELTTKLTGASLSTEITKTELKLSRIRYHDLGDRLEKAVKDLNNTSLNLLEEVIDYKRKLLSMVLECKIFITLYPKMLDHLIDEAEYYSELLKSLQERKNVRKTLCEGLNFWNNLMAEHAQFIDGMLDPTEESLKNTSKAFSEKFEKLIEECIKSAEEIIIKRSQTATEEVINFKKAATEGLLKCEIKSIIPPLLADHVLREANHYIRILETL</sequence>
<dbReference type="Pfam" id="PF11155">
    <property type="entry name" value="DUF2935"/>
    <property type="match status" value="2"/>
</dbReference>
<dbReference type="SUPFAM" id="SSF158430">
    <property type="entry name" value="Bacillus cereus metalloprotein-like"/>
    <property type="match status" value="2"/>
</dbReference>
<name>A0A1M6EWX2_9FIRM</name>
<reference evidence="1 2" key="1">
    <citation type="submission" date="2016-11" db="EMBL/GenBank/DDBJ databases">
        <authorList>
            <person name="Jaros S."/>
            <person name="Januszkiewicz K."/>
            <person name="Wedrychowicz H."/>
        </authorList>
    </citation>
    <scope>NUCLEOTIDE SEQUENCE [LARGE SCALE GENOMIC DNA]</scope>
    <source>
        <strain evidence="1 2">DSM 19022</strain>
    </source>
</reference>
<evidence type="ECO:0000313" key="1">
    <source>
        <dbReference type="EMBL" id="SHI89906.1"/>
    </source>
</evidence>
<gene>
    <name evidence="1" type="ORF">SAMN02745176_01746</name>
</gene>
<dbReference type="STRING" id="1122184.SAMN02745176_01746"/>
<organism evidence="1 2">
    <name type="scientific">Lutispora thermophila DSM 19022</name>
    <dbReference type="NCBI Taxonomy" id="1122184"/>
    <lineage>
        <taxon>Bacteria</taxon>
        <taxon>Bacillati</taxon>
        <taxon>Bacillota</taxon>
        <taxon>Clostridia</taxon>
        <taxon>Lutisporales</taxon>
        <taxon>Lutisporaceae</taxon>
        <taxon>Lutispora</taxon>
    </lineage>
</organism>
<evidence type="ECO:0000313" key="2">
    <source>
        <dbReference type="Proteomes" id="UP000184442"/>
    </source>
</evidence>
<protein>
    <recommendedName>
        <fullName evidence="3">DUF2935 domain-containing protein</fullName>
    </recommendedName>
</protein>
<accession>A0A1M6EWX2</accession>
<proteinExistence type="predicted"/>
<dbReference type="Proteomes" id="UP000184442">
    <property type="component" value="Unassembled WGS sequence"/>
</dbReference>
<dbReference type="AlphaFoldDB" id="A0A1M6EWX2"/>
<dbReference type="OrthoDB" id="1633927at2"/>
<dbReference type="EMBL" id="FQZS01000010">
    <property type="protein sequence ID" value="SHI89906.1"/>
    <property type="molecule type" value="Genomic_DNA"/>
</dbReference>